<organism evidence="2 3">
    <name type="scientific">Rhodococcus qingshengii</name>
    <dbReference type="NCBI Taxonomy" id="334542"/>
    <lineage>
        <taxon>Bacteria</taxon>
        <taxon>Bacillati</taxon>
        <taxon>Actinomycetota</taxon>
        <taxon>Actinomycetes</taxon>
        <taxon>Mycobacteriales</taxon>
        <taxon>Nocardiaceae</taxon>
        <taxon>Rhodococcus</taxon>
        <taxon>Rhodococcus erythropolis group</taxon>
    </lineage>
</organism>
<feature type="compositionally biased region" description="Basic and acidic residues" evidence="1">
    <location>
        <begin position="31"/>
        <end position="42"/>
    </location>
</feature>
<accession>A0A2A5J4N0</accession>
<proteinExistence type="predicted"/>
<dbReference type="Proteomes" id="UP000230886">
    <property type="component" value="Unassembled WGS sequence"/>
</dbReference>
<gene>
    <name evidence="2" type="ORF">CHR55_27295</name>
</gene>
<sequence>MAHAEVSPTVALFDGAAHRNPARESCPNSRRRAEEHTMNAHDDITDDNMISTALHNAAGDGAMLVVFADGSTTSGPRVLVEGFLEVSTQEVARTFDGAVVAGWIADAGTDWHAAVDRYRFEIAA</sequence>
<dbReference type="AlphaFoldDB" id="A0A2A5J4N0"/>
<evidence type="ECO:0000313" key="2">
    <source>
        <dbReference type="EMBL" id="PCK24149.1"/>
    </source>
</evidence>
<dbReference type="EMBL" id="NOVD01000036">
    <property type="protein sequence ID" value="PCK24149.1"/>
    <property type="molecule type" value="Genomic_DNA"/>
</dbReference>
<evidence type="ECO:0000256" key="1">
    <source>
        <dbReference type="SAM" id="MobiDB-lite"/>
    </source>
</evidence>
<feature type="region of interest" description="Disordered" evidence="1">
    <location>
        <begin position="1"/>
        <end position="42"/>
    </location>
</feature>
<protein>
    <submittedName>
        <fullName evidence="2">Uncharacterized protein</fullName>
    </submittedName>
</protein>
<name>A0A2A5J4N0_RHOSG</name>
<reference evidence="2 3" key="1">
    <citation type="submission" date="2017-07" db="EMBL/GenBank/DDBJ databases">
        <title>Draft sequence of Rhodococcus enclensis 23b-28.</title>
        <authorList>
            <person name="Besaury L."/>
            <person name="Sancelme M."/>
            <person name="Amato P."/>
            <person name="Lallement A."/>
            <person name="Delort A.-M."/>
        </authorList>
    </citation>
    <scope>NUCLEOTIDE SEQUENCE [LARGE SCALE GENOMIC DNA]</scope>
    <source>
        <strain evidence="2 3">23b-28</strain>
    </source>
</reference>
<comment type="caution">
    <text evidence="2">The sequence shown here is derived from an EMBL/GenBank/DDBJ whole genome shotgun (WGS) entry which is preliminary data.</text>
</comment>
<evidence type="ECO:0000313" key="3">
    <source>
        <dbReference type="Proteomes" id="UP000230886"/>
    </source>
</evidence>